<dbReference type="Proteomes" id="UP000028002">
    <property type="component" value="Unassembled WGS sequence"/>
</dbReference>
<dbReference type="GO" id="GO:0006633">
    <property type="term" value="P:fatty acid biosynthetic process"/>
    <property type="evidence" value="ECO:0007669"/>
    <property type="project" value="UniProtKB-UniPathway"/>
</dbReference>
<reference evidence="7 8" key="1">
    <citation type="submission" date="2014-03" db="EMBL/GenBank/DDBJ databases">
        <title>Draft Genome of Photorhabdus temperata Meg1.</title>
        <authorList>
            <person name="Hurst S.G.IV."/>
            <person name="Morris K."/>
            <person name="Thomas K."/>
            <person name="Tisa L.S."/>
        </authorList>
    </citation>
    <scope>NUCLEOTIDE SEQUENCE [LARGE SCALE GENOMIC DNA]</scope>
    <source>
        <strain evidence="7 8">Meg1</strain>
    </source>
</reference>
<keyword evidence="2" id="KW-0596">Phosphopantetheine</keyword>
<dbReference type="UniPathway" id="UPA00094"/>
<dbReference type="PROSITE" id="PS00606">
    <property type="entry name" value="KS3_1"/>
    <property type="match status" value="1"/>
</dbReference>
<feature type="domain" description="Ketosynthase family 3 (KS3)" evidence="6">
    <location>
        <begin position="42"/>
        <end position="466"/>
    </location>
</feature>
<dbReference type="SMART" id="SM00825">
    <property type="entry name" value="PKS_KS"/>
    <property type="match status" value="1"/>
</dbReference>
<evidence type="ECO:0000313" key="7">
    <source>
        <dbReference type="EMBL" id="KER01664.1"/>
    </source>
</evidence>
<dbReference type="InterPro" id="IPR018201">
    <property type="entry name" value="Ketoacyl_synth_AS"/>
</dbReference>
<gene>
    <name evidence="7" type="ORF">MEG1DRAFT_03745</name>
</gene>
<evidence type="ECO:0000259" key="6">
    <source>
        <dbReference type="PROSITE" id="PS52004"/>
    </source>
</evidence>
<dbReference type="InterPro" id="IPR032821">
    <property type="entry name" value="PKS_assoc"/>
</dbReference>
<dbReference type="SUPFAM" id="SSF53901">
    <property type="entry name" value="Thiolase-like"/>
    <property type="match status" value="1"/>
</dbReference>
<comment type="pathway">
    <text evidence="1">Lipid metabolism; fatty acid biosynthesis.</text>
</comment>
<dbReference type="InterPro" id="IPR016039">
    <property type="entry name" value="Thiolase-like"/>
</dbReference>
<proteinExistence type="inferred from homology"/>
<dbReference type="InterPro" id="IPR014031">
    <property type="entry name" value="Ketoacyl_synth_C"/>
</dbReference>
<evidence type="ECO:0000256" key="5">
    <source>
        <dbReference type="RuleBase" id="RU003694"/>
    </source>
</evidence>
<dbReference type="AlphaFoldDB" id="A0A081RSL1"/>
<evidence type="ECO:0000313" key="8">
    <source>
        <dbReference type="Proteomes" id="UP000028002"/>
    </source>
</evidence>
<organism evidence="7 8">
    <name type="scientific">Photorhabdus temperata subsp. temperata Meg1</name>
    <dbReference type="NCBI Taxonomy" id="1393735"/>
    <lineage>
        <taxon>Bacteria</taxon>
        <taxon>Pseudomonadati</taxon>
        <taxon>Pseudomonadota</taxon>
        <taxon>Gammaproteobacteria</taxon>
        <taxon>Enterobacterales</taxon>
        <taxon>Morganellaceae</taxon>
        <taxon>Photorhabdus</taxon>
    </lineage>
</organism>
<dbReference type="GO" id="GO:0004315">
    <property type="term" value="F:3-oxoacyl-[acyl-carrier-protein] synthase activity"/>
    <property type="evidence" value="ECO:0007669"/>
    <property type="project" value="InterPro"/>
</dbReference>
<dbReference type="PROSITE" id="PS52004">
    <property type="entry name" value="KS3_2"/>
    <property type="match status" value="1"/>
</dbReference>
<evidence type="ECO:0000256" key="4">
    <source>
        <dbReference type="ARBA" id="ARBA00022679"/>
    </source>
</evidence>
<comment type="caution">
    <text evidence="7">The sequence shown here is derived from an EMBL/GenBank/DDBJ whole genome shotgun (WGS) entry which is preliminary data.</text>
</comment>
<dbReference type="InterPro" id="IPR020841">
    <property type="entry name" value="PKS_Beta-ketoAc_synthase_dom"/>
</dbReference>
<dbReference type="InterPro" id="IPR050091">
    <property type="entry name" value="PKS_NRPS_Biosynth_Enz"/>
</dbReference>
<keyword evidence="4 5" id="KW-0808">Transferase</keyword>
<dbReference type="PATRIC" id="fig|1393735.3.peg.3837"/>
<keyword evidence="3" id="KW-0597">Phosphoprotein</keyword>
<dbReference type="CDD" id="cd00833">
    <property type="entry name" value="PKS"/>
    <property type="match status" value="1"/>
</dbReference>
<evidence type="ECO:0000256" key="1">
    <source>
        <dbReference type="ARBA" id="ARBA00005194"/>
    </source>
</evidence>
<evidence type="ECO:0000256" key="3">
    <source>
        <dbReference type="ARBA" id="ARBA00022553"/>
    </source>
</evidence>
<dbReference type="Gene3D" id="3.30.70.3290">
    <property type="match status" value="1"/>
</dbReference>
<sequence>MDNLYHIYHSLSPEEQRIAKSALLEHLGSMTPSVSSSGDTKQMPIAIVGMAFRLPGAEDSPEQMWEIIRSGRSVIEEIPEQRLASGKPYIIPLPKKALKAGLLNNIDGFDAPFFGISPRVAAMMDPQQRMLLELTWQAMEDSGTNPLSYSGSKTGVFIGSCSNDYRELAAADMAMANAYATTGTLNCLLANRLSFYYNFIGPSLQIDTACSSGLTALTQAVNSLRSGECQQAIVGSINLLSNTFNMAAYYRAGMLSKDGCCRVFDADANGFVRGEGAVCLFLKTQKQALADQDPIYGYVRASAVNHGGRANSLTSPNPEQQIALVNDCLQQAGISAEQISYLEAHGTGTSLGDPIEFNALNEVFNHDRSGNMRQPCYIGSVKANIGHLEGAAGLAGIVKVLLMLQHKSIVPCAAFQRLNPEIDSADTRLQLATEENAWRVDAGQKRFAGLSSFGLGGSNAHVILEEAPTKVQQQIKASSERYYYPIAANSQASLQQMVVMLGDFIENDENIDLQAVSWTLQFGRAALPHRALFVATSRQDLLNQLRDFASSAATKEDQWLHMAEDDSRFLWLQGQDIDWRTCWPSGQKPLRIRLPKYAFEHRRYWLPNNESVVEKP</sequence>
<dbReference type="PANTHER" id="PTHR43775:SF37">
    <property type="entry name" value="SI:DKEY-61P9.11"/>
    <property type="match status" value="1"/>
</dbReference>
<dbReference type="Pfam" id="PF02801">
    <property type="entry name" value="Ketoacyl-synt_C"/>
    <property type="match status" value="1"/>
</dbReference>
<dbReference type="GO" id="GO:0004312">
    <property type="term" value="F:fatty acid synthase activity"/>
    <property type="evidence" value="ECO:0007669"/>
    <property type="project" value="TreeGrafter"/>
</dbReference>
<dbReference type="EMBL" id="JGVH01000075">
    <property type="protein sequence ID" value="KER01664.1"/>
    <property type="molecule type" value="Genomic_DNA"/>
</dbReference>
<dbReference type="InterPro" id="IPR014030">
    <property type="entry name" value="Ketoacyl_synth_N"/>
</dbReference>
<evidence type="ECO:0000256" key="2">
    <source>
        <dbReference type="ARBA" id="ARBA00022450"/>
    </source>
</evidence>
<dbReference type="Gene3D" id="3.40.47.10">
    <property type="match status" value="1"/>
</dbReference>
<dbReference type="PANTHER" id="PTHR43775">
    <property type="entry name" value="FATTY ACID SYNTHASE"/>
    <property type="match status" value="1"/>
</dbReference>
<dbReference type="Pfam" id="PF16197">
    <property type="entry name" value="KAsynt_C_assoc"/>
    <property type="match status" value="1"/>
</dbReference>
<dbReference type="Pfam" id="PF00109">
    <property type="entry name" value="ketoacyl-synt"/>
    <property type="match status" value="1"/>
</dbReference>
<comment type="similarity">
    <text evidence="5">Belongs to the thiolase-like superfamily. Beta-ketoacyl-ACP synthases family.</text>
</comment>
<name>A0A081RSL1_PHOTE</name>
<protein>
    <submittedName>
        <fullName evidence="7">Beta-ketoacyl synthase</fullName>
    </submittedName>
</protein>
<accession>A0A081RSL1</accession>
<dbReference type="RefSeq" id="WP_036841006.1">
    <property type="nucleotide sequence ID" value="NZ_CAWLUD010000075.1"/>
</dbReference>